<evidence type="ECO:0000259" key="16">
    <source>
        <dbReference type="PROSITE" id="PS50173"/>
    </source>
</evidence>
<evidence type="ECO:0000256" key="7">
    <source>
        <dbReference type="ARBA" id="ARBA00022723"/>
    </source>
</evidence>
<dbReference type="InterPro" id="IPR017961">
    <property type="entry name" value="DNA_pol_Y-fam_little_finger"/>
</dbReference>
<protein>
    <recommendedName>
        <fullName evidence="3 13">DNA repair protein REV1</fullName>
        <ecNumber evidence="13">2.7.7.-</ecNumber>
    </recommendedName>
</protein>
<dbReference type="InterPro" id="IPR043502">
    <property type="entry name" value="DNA/RNA_pol_sf"/>
</dbReference>
<keyword evidence="7" id="KW-0479">Metal-binding</keyword>
<dbReference type="PROSITE" id="PS50173">
    <property type="entry name" value="UMUC"/>
    <property type="match status" value="1"/>
</dbReference>
<evidence type="ECO:0000256" key="12">
    <source>
        <dbReference type="ARBA" id="ARBA00023242"/>
    </source>
</evidence>
<dbReference type="Pfam" id="PF21999">
    <property type="entry name" value="IMS_HHH_1"/>
    <property type="match status" value="1"/>
</dbReference>
<dbReference type="Pfam" id="PF00817">
    <property type="entry name" value="IMS"/>
    <property type="match status" value="1"/>
</dbReference>
<dbReference type="Gene3D" id="1.10.150.20">
    <property type="entry name" value="5' to 3' exonuclease, C-terminal subdomain"/>
    <property type="match status" value="1"/>
</dbReference>
<keyword evidence="9" id="KW-0460">Magnesium</keyword>
<dbReference type="EMBL" id="CAWYQH010000002">
    <property type="protein sequence ID" value="CAK8673750.1"/>
    <property type="molecule type" value="Genomic_DNA"/>
</dbReference>
<gene>
    <name evidence="17" type="ORF">CVLEPA_LOCUS3509</name>
</gene>
<feature type="domain" description="BRCT" evidence="15">
    <location>
        <begin position="42"/>
        <end position="130"/>
    </location>
</feature>
<evidence type="ECO:0000256" key="8">
    <source>
        <dbReference type="ARBA" id="ARBA00022763"/>
    </source>
</evidence>
<dbReference type="PROSITE" id="PS50172">
    <property type="entry name" value="BRCT"/>
    <property type="match status" value="1"/>
</dbReference>
<comment type="function">
    <text evidence="13">Deoxycytidyl transferase involved in DNA repair. Transfers a dCMP residue from dCTP to the 3'-end of a DNA primer in a template-dependent reaction. May assist in the first step in the bypass of abasic lesions by the insertion of a nucleotide opposite the lesion. Required for normal induction of mutations by physical and chemical agents.</text>
</comment>
<dbReference type="PANTHER" id="PTHR45990">
    <property type="entry name" value="DNA REPAIR PROTEIN REV1"/>
    <property type="match status" value="1"/>
</dbReference>
<dbReference type="SUPFAM" id="SSF56672">
    <property type="entry name" value="DNA/RNA polymerases"/>
    <property type="match status" value="1"/>
</dbReference>
<evidence type="ECO:0000256" key="9">
    <source>
        <dbReference type="ARBA" id="ARBA00022842"/>
    </source>
</evidence>
<feature type="region of interest" description="Disordered" evidence="14">
    <location>
        <begin position="780"/>
        <end position="915"/>
    </location>
</feature>
<organism evidence="17 18">
    <name type="scientific">Clavelina lepadiformis</name>
    <name type="common">Light-bulb sea squirt</name>
    <name type="synonym">Ascidia lepadiformis</name>
    <dbReference type="NCBI Taxonomy" id="159417"/>
    <lineage>
        <taxon>Eukaryota</taxon>
        <taxon>Metazoa</taxon>
        <taxon>Chordata</taxon>
        <taxon>Tunicata</taxon>
        <taxon>Ascidiacea</taxon>
        <taxon>Aplousobranchia</taxon>
        <taxon>Clavelinidae</taxon>
        <taxon>Clavelina</taxon>
    </lineage>
</organism>
<proteinExistence type="inferred from homology"/>
<evidence type="ECO:0000256" key="5">
    <source>
        <dbReference type="ARBA" id="ARBA00022679"/>
    </source>
</evidence>
<dbReference type="SUPFAM" id="SSF100879">
    <property type="entry name" value="Lesion bypass DNA polymerase (Y-family), little finger domain"/>
    <property type="match status" value="1"/>
</dbReference>
<evidence type="ECO:0000256" key="2">
    <source>
        <dbReference type="ARBA" id="ARBA00010945"/>
    </source>
</evidence>
<name>A0ABP0F206_CLALP</name>
<dbReference type="InterPro" id="IPR053848">
    <property type="entry name" value="IMS_HHH_1"/>
</dbReference>
<dbReference type="Pfam" id="PF14377">
    <property type="entry name" value="UBM"/>
    <property type="match status" value="1"/>
</dbReference>
<dbReference type="SUPFAM" id="SSF52113">
    <property type="entry name" value="BRCT domain"/>
    <property type="match status" value="1"/>
</dbReference>
<dbReference type="CDD" id="cd17719">
    <property type="entry name" value="BRCT_Rev1"/>
    <property type="match status" value="1"/>
</dbReference>
<evidence type="ECO:0000313" key="18">
    <source>
        <dbReference type="Proteomes" id="UP001642483"/>
    </source>
</evidence>
<dbReference type="InterPro" id="IPR001126">
    <property type="entry name" value="UmuC"/>
</dbReference>
<evidence type="ECO:0000256" key="6">
    <source>
        <dbReference type="ARBA" id="ARBA00022695"/>
    </source>
</evidence>
<evidence type="ECO:0000256" key="3">
    <source>
        <dbReference type="ARBA" id="ARBA00020399"/>
    </source>
</evidence>
<accession>A0ABP0F206</accession>
<dbReference type="PANTHER" id="PTHR45990:SF1">
    <property type="entry name" value="DNA REPAIR PROTEIN REV1"/>
    <property type="match status" value="1"/>
</dbReference>
<evidence type="ECO:0000256" key="1">
    <source>
        <dbReference type="ARBA" id="ARBA00004123"/>
    </source>
</evidence>
<evidence type="ECO:0000256" key="4">
    <source>
        <dbReference type="ARBA" id="ARBA00022634"/>
    </source>
</evidence>
<dbReference type="SMART" id="SM00292">
    <property type="entry name" value="BRCT"/>
    <property type="match status" value="1"/>
</dbReference>
<keyword evidence="12 13" id="KW-0539">Nucleus</keyword>
<dbReference type="EC" id="2.7.7.-" evidence="13"/>
<dbReference type="Proteomes" id="UP001642483">
    <property type="component" value="Unassembled WGS sequence"/>
</dbReference>
<dbReference type="InterPro" id="IPR031991">
    <property type="entry name" value="Rev1_C"/>
</dbReference>
<keyword evidence="18" id="KW-1185">Reference proteome</keyword>
<dbReference type="InterPro" id="IPR012112">
    <property type="entry name" value="REV1"/>
</dbReference>
<dbReference type="InterPro" id="IPR038401">
    <property type="entry name" value="Rev1_C_sf"/>
</dbReference>
<comment type="similarity">
    <text evidence="2 13">Belongs to the DNA polymerase type-Y family.</text>
</comment>
<evidence type="ECO:0000256" key="10">
    <source>
        <dbReference type="ARBA" id="ARBA00023125"/>
    </source>
</evidence>
<dbReference type="Gene3D" id="6.10.250.1490">
    <property type="match status" value="1"/>
</dbReference>
<keyword evidence="5 13" id="KW-0808">Transferase</keyword>
<dbReference type="CDD" id="cd01701">
    <property type="entry name" value="PolY_Rev1"/>
    <property type="match status" value="1"/>
</dbReference>
<dbReference type="InterPro" id="IPR001357">
    <property type="entry name" value="BRCT_dom"/>
</dbReference>
<dbReference type="Gene3D" id="3.40.50.10190">
    <property type="entry name" value="BRCT domain"/>
    <property type="match status" value="1"/>
</dbReference>
<dbReference type="Gene3D" id="3.30.70.270">
    <property type="match status" value="1"/>
</dbReference>
<dbReference type="Gene3D" id="1.20.58.1280">
    <property type="entry name" value="DNA repair protein Rev1, C-terminal domain"/>
    <property type="match status" value="1"/>
</dbReference>
<keyword evidence="4 13" id="KW-0237">DNA synthesis</keyword>
<comment type="caution">
    <text evidence="17">The sequence shown here is derived from an EMBL/GenBank/DDBJ whole genome shotgun (WGS) entry which is preliminary data.</text>
</comment>
<dbReference type="InterPro" id="IPR036420">
    <property type="entry name" value="BRCT_dom_sf"/>
</dbReference>
<comment type="subcellular location">
    <subcellularLocation>
        <location evidence="1 13">Nucleus</location>
    </subcellularLocation>
</comment>
<keyword evidence="6 13" id="KW-0548">Nucleotidyltransferase</keyword>
<dbReference type="InterPro" id="IPR043128">
    <property type="entry name" value="Rev_trsase/Diguanyl_cyclase"/>
</dbReference>
<dbReference type="Gene3D" id="3.40.1170.60">
    <property type="match status" value="1"/>
</dbReference>
<dbReference type="PIRSF" id="PIRSF036573">
    <property type="entry name" value="REV1"/>
    <property type="match status" value="1"/>
</dbReference>
<dbReference type="Pfam" id="PF16727">
    <property type="entry name" value="REV1_C"/>
    <property type="match status" value="1"/>
</dbReference>
<evidence type="ECO:0000313" key="17">
    <source>
        <dbReference type="EMBL" id="CAK8673750.1"/>
    </source>
</evidence>
<keyword evidence="10 13" id="KW-0238">DNA-binding</keyword>
<dbReference type="InterPro" id="IPR025527">
    <property type="entry name" value="HUWE1/Rev1_UBM"/>
</dbReference>
<keyword evidence="11 13" id="KW-0234">DNA repair</keyword>
<evidence type="ECO:0000256" key="11">
    <source>
        <dbReference type="ARBA" id="ARBA00023204"/>
    </source>
</evidence>
<feature type="region of interest" description="Disordered" evidence="14">
    <location>
        <begin position="160"/>
        <end position="199"/>
    </location>
</feature>
<feature type="compositionally biased region" description="Polar residues" evidence="14">
    <location>
        <begin position="160"/>
        <end position="180"/>
    </location>
</feature>
<reference evidence="17 18" key="1">
    <citation type="submission" date="2024-02" db="EMBL/GenBank/DDBJ databases">
        <authorList>
            <person name="Daric V."/>
            <person name="Darras S."/>
        </authorList>
    </citation>
    <scope>NUCLEOTIDE SEQUENCE [LARGE SCALE GENOMIC DNA]</scope>
</reference>
<keyword evidence="8 13" id="KW-0227">DNA damage</keyword>
<feature type="domain" description="UmuC" evidence="16">
    <location>
        <begin position="270"/>
        <end position="504"/>
    </location>
</feature>
<feature type="compositionally biased region" description="Basic residues" evidence="14">
    <location>
        <begin position="814"/>
        <end position="828"/>
    </location>
</feature>
<evidence type="ECO:0000259" key="15">
    <source>
        <dbReference type="PROSITE" id="PS50172"/>
    </source>
</evidence>
<sequence length="1022" mass="112578">MGGRGFLKVQSDDGWGERGGYMNAKLQKLEEQFTNQSERLGKLSSIFEGVAIHVDGYTSPTADQLKALMAQHGGRYHAYYSSTGTTHIIATNLPRAKTKDLRPNQKIVRPEWVVDCIKEGKQLPIQPYIVAARGVSRMQTTLTGMSNNSIFVKESRLISTDRSMSETQTFPDDGNSSTRETPPPYAPSTSKKMETMSSSRTIVSTTDSTFLSDFYSHSRLHFLSTWRTELADYVRSLSNENANLAGFNELRKIATTIPGPGCSTTRGKCIVHIDMDCFFVSVGLLSRPHLAGLPVAVTHHSANAPATFQQRPGTDPEFEMNYYRQKLDKIKRDTECQEKLPKDTGSKTAANTVSSYSEIASCNYEARRVGLKNGMFYGKAIELCPDLVAIPYDFGAYRQASQKLYTVLTSYTKSIEAVSCDEALLDITHLVADTGLSPSTIVQHIRQKIKDETRCNASAGIAPSISIARMATRVGKPNGQHEVKSNQVDFFIHDQKVKDLPGVGRSTASRLQELDVKTCGDLKLISLSILKKEFGVKNGQKLYDLCRGVDKREVCQSKERKSVSADVNYGIRLSTEEEMKTFLDNLAKEVSDRLKKAQMVGKKVTLKIMVRLPNAPVETAKYGGHGVCQSLSKCKSLDFFTDDCDVIKREAIILMKSLQTNIPDLRGIGIQLTQLQSAAAKIDVHKSAIGKFMKPKEEDSKTKLVKTEDCIIIDSDDEVPNVNNCESNQGLDSSVQTNKGISTSFLDALPDDIRQEVEKDIKGQQLALQGTRVPEDVINVETSNDVVGKSSKSKSGRTSGNVARTMGNQSKNVAAHKKSPSKRKRPTKTLKGSPNKLITEMFSVIKKPPGKFSDNLGPMTSSPIPAHTEAKRRSNSRVVLEEKFQELDSASPEPPTATDVAARSPPSLGGATTVKESRDIIRKWTEAHGESPPLESDILDVAGYLRRLVTESRDLEGVHLLVRTLRRSIINVMENCDIMGTFIENDGVVTSWISAYEQITSSLQDVVKANYTGAALDIEDIA</sequence>
<dbReference type="Pfam" id="PF00533">
    <property type="entry name" value="BRCT"/>
    <property type="match status" value="1"/>
</dbReference>
<dbReference type="Pfam" id="PF11799">
    <property type="entry name" value="IMS_C"/>
    <property type="match status" value="1"/>
</dbReference>
<evidence type="ECO:0000256" key="14">
    <source>
        <dbReference type="SAM" id="MobiDB-lite"/>
    </source>
</evidence>
<dbReference type="InterPro" id="IPR036775">
    <property type="entry name" value="DNA_pol_Y-fam_lit_finger_sf"/>
</dbReference>
<dbReference type="Gene3D" id="3.30.1490.100">
    <property type="entry name" value="DNA polymerase, Y-family, little finger domain"/>
    <property type="match status" value="1"/>
</dbReference>
<evidence type="ECO:0000256" key="13">
    <source>
        <dbReference type="PIRNR" id="PIRNR036573"/>
    </source>
</evidence>